<dbReference type="Gene3D" id="2.100.10.50">
    <property type="match status" value="2"/>
</dbReference>
<sequence length="221" mass="24713">MQLPIMATYITQLDVSLNKTHEQYLITRGFKKLPNDLKTGTCGDEIYLWYKKGKIGAAITRLQVSHNHDMATGLVSAGYTQIPKDLNAGAGDTDLFRDGYIRVDANTNRGTGGSEVFIWYRQTTDPKRALTDLQVSTCEDEMFAFQQQGYTCVSVNLSGEESGQKVYVWYKKGEPKNPIKAIALLVNSDLIPAYIDAGLTVIEKNIDPGSDWVSEYLCFYQ</sequence>
<accession>A0A4Z2E2F3</accession>
<evidence type="ECO:0000313" key="3">
    <source>
        <dbReference type="Proteomes" id="UP000314294"/>
    </source>
</evidence>
<comment type="caution">
    <text evidence="2">The sequence shown here is derived from an EMBL/GenBank/DDBJ whole genome shotgun (WGS) entry which is preliminary data.</text>
</comment>
<keyword evidence="3" id="KW-1185">Reference proteome</keyword>
<proteinExistence type="predicted"/>
<dbReference type="InterPro" id="IPR023341">
    <property type="entry name" value="MABP"/>
</dbReference>
<protein>
    <recommendedName>
        <fullName evidence="1">MABP domain-containing protein</fullName>
    </recommendedName>
</protein>
<evidence type="ECO:0000259" key="1">
    <source>
        <dbReference type="PROSITE" id="PS51498"/>
    </source>
</evidence>
<organism evidence="2 3">
    <name type="scientific">Liparis tanakae</name>
    <name type="common">Tanaka's snailfish</name>
    <dbReference type="NCBI Taxonomy" id="230148"/>
    <lineage>
        <taxon>Eukaryota</taxon>
        <taxon>Metazoa</taxon>
        <taxon>Chordata</taxon>
        <taxon>Craniata</taxon>
        <taxon>Vertebrata</taxon>
        <taxon>Euteleostomi</taxon>
        <taxon>Actinopterygii</taxon>
        <taxon>Neopterygii</taxon>
        <taxon>Teleostei</taxon>
        <taxon>Neoteleostei</taxon>
        <taxon>Acanthomorphata</taxon>
        <taxon>Eupercaria</taxon>
        <taxon>Perciformes</taxon>
        <taxon>Cottioidei</taxon>
        <taxon>Cottales</taxon>
        <taxon>Liparidae</taxon>
        <taxon>Liparis</taxon>
    </lineage>
</organism>
<dbReference type="OrthoDB" id="783096at2759"/>
<feature type="domain" description="MABP" evidence="1">
    <location>
        <begin position="127"/>
        <end position="221"/>
    </location>
</feature>
<gene>
    <name evidence="2" type="ORF">EYF80_066919</name>
</gene>
<dbReference type="PROSITE" id="PS51498">
    <property type="entry name" value="MABP"/>
    <property type="match status" value="1"/>
</dbReference>
<evidence type="ECO:0000313" key="2">
    <source>
        <dbReference type="EMBL" id="TNN22965.1"/>
    </source>
</evidence>
<name>A0A4Z2E2F3_9TELE</name>
<dbReference type="GO" id="GO:0005737">
    <property type="term" value="C:cytoplasm"/>
    <property type="evidence" value="ECO:0007669"/>
    <property type="project" value="UniProtKB-ARBA"/>
</dbReference>
<dbReference type="Proteomes" id="UP000314294">
    <property type="component" value="Unassembled WGS sequence"/>
</dbReference>
<dbReference type="AlphaFoldDB" id="A0A4Z2E2F3"/>
<reference evidence="2 3" key="1">
    <citation type="submission" date="2019-03" db="EMBL/GenBank/DDBJ databases">
        <title>First draft genome of Liparis tanakae, snailfish: a comprehensive survey of snailfish specific genes.</title>
        <authorList>
            <person name="Kim W."/>
            <person name="Song I."/>
            <person name="Jeong J.-H."/>
            <person name="Kim D."/>
            <person name="Kim S."/>
            <person name="Ryu S."/>
            <person name="Song J.Y."/>
            <person name="Lee S.K."/>
        </authorList>
    </citation>
    <scope>NUCLEOTIDE SEQUENCE [LARGE SCALE GENOMIC DNA]</scope>
    <source>
        <tissue evidence="2">Muscle</tissue>
    </source>
</reference>
<dbReference type="EMBL" id="SRLO01020317">
    <property type="protein sequence ID" value="TNN22965.1"/>
    <property type="molecule type" value="Genomic_DNA"/>
</dbReference>